<evidence type="ECO:0000313" key="2">
    <source>
        <dbReference type="EMBL" id="MPM14146.1"/>
    </source>
</evidence>
<feature type="compositionally biased region" description="Basic residues" evidence="1">
    <location>
        <begin position="11"/>
        <end position="20"/>
    </location>
</feature>
<organism evidence="2">
    <name type="scientific">bioreactor metagenome</name>
    <dbReference type="NCBI Taxonomy" id="1076179"/>
    <lineage>
        <taxon>unclassified sequences</taxon>
        <taxon>metagenomes</taxon>
        <taxon>ecological metagenomes</taxon>
    </lineage>
</organism>
<comment type="caution">
    <text evidence="2">The sequence shown here is derived from an EMBL/GenBank/DDBJ whole genome shotgun (WGS) entry which is preliminary data.</text>
</comment>
<dbReference type="EMBL" id="VSSQ01002232">
    <property type="protein sequence ID" value="MPM14146.1"/>
    <property type="molecule type" value="Genomic_DNA"/>
</dbReference>
<evidence type="ECO:0000256" key="1">
    <source>
        <dbReference type="SAM" id="MobiDB-lite"/>
    </source>
</evidence>
<gene>
    <name evidence="2" type="ORF">SDC9_60506</name>
</gene>
<accession>A0A644XD39</accession>
<dbReference type="InterPro" id="IPR025591">
    <property type="entry name" value="RloB"/>
</dbReference>
<dbReference type="Pfam" id="PF13707">
    <property type="entry name" value="RloB"/>
    <property type="match status" value="1"/>
</dbReference>
<sequence>MASREVEKRRRQEKHSSKRKAPHLAVLPTILIVCEGKNTEPSYFNAMKFKSATIEAVGEGYNTVSLVERAAVLAKRKTYEEVWCVFDKDDFSDSDFNQAITRAKKYGFHVAYSNQAFEYWILLHFNDHAGGPLHRTACQAMINEAINPLGATYSKEDKLVNGPLFHLMFSNDCDTGKERSQLAIQRAKRIYGLFDHRSPAKEESSTTVFQLLEYILSFKRY</sequence>
<proteinExistence type="predicted"/>
<reference evidence="2" key="1">
    <citation type="submission" date="2019-08" db="EMBL/GenBank/DDBJ databases">
        <authorList>
            <person name="Kucharzyk K."/>
            <person name="Murdoch R.W."/>
            <person name="Higgins S."/>
            <person name="Loffler F."/>
        </authorList>
    </citation>
    <scope>NUCLEOTIDE SEQUENCE</scope>
</reference>
<protein>
    <recommendedName>
        <fullName evidence="3">RloB domain-containing protein</fullName>
    </recommendedName>
</protein>
<feature type="compositionally biased region" description="Basic and acidic residues" evidence="1">
    <location>
        <begin position="1"/>
        <end position="10"/>
    </location>
</feature>
<dbReference type="AlphaFoldDB" id="A0A644XD39"/>
<evidence type="ECO:0008006" key="3">
    <source>
        <dbReference type="Google" id="ProtNLM"/>
    </source>
</evidence>
<feature type="region of interest" description="Disordered" evidence="1">
    <location>
        <begin position="1"/>
        <end position="20"/>
    </location>
</feature>
<name>A0A644XD39_9ZZZZ</name>